<dbReference type="InterPro" id="IPR036390">
    <property type="entry name" value="WH_DNA-bd_sf"/>
</dbReference>
<dbReference type="PANTHER" id="PTHR30537:SF72">
    <property type="entry name" value="LYSR FAMILY TRANSCRIPTIONAL REGULATOR"/>
    <property type="match status" value="1"/>
</dbReference>
<feature type="domain" description="HTH lysR-type" evidence="5">
    <location>
        <begin position="1"/>
        <end position="59"/>
    </location>
</feature>
<dbReference type="SUPFAM" id="SSF53850">
    <property type="entry name" value="Periplasmic binding protein-like II"/>
    <property type="match status" value="1"/>
</dbReference>
<keyword evidence="3" id="KW-0238">DNA-binding</keyword>
<proteinExistence type="inferred from homology"/>
<dbReference type="Proteomes" id="UP000571554">
    <property type="component" value="Unassembled WGS sequence"/>
</dbReference>
<dbReference type="Gene3D" id="3.40.190.290">
    <property type="match status" value="1"/>
</dbReference>
<evidence type="ECO:0000259" key="5">
    <source>
        <dbReference type="PROSITE" id="PS50931"/>
    </source>
</evidence>
<dbReference type="InterPro" id="IPR005119">
    <property type="entry name" value="LysR_subst-bd"/>
</dbReference>
<dbReference type="Pfam" id="PF00126">
    <property type="entry name" value="HTH_1"/>
    <property type="match status" value="1"/>
</dbReference>
<dbReference type="RefSeq" id="WP_183726044.1">
    <property type="nucleotide sequence ID" value="NZ_JACHBW010000011.1"/>
</dbReference>
<name>A0A7W9WUS3_9BURK</name>
<protein>
    <submittedName>
        <fullName evidence="6">LysR family transcriptional regulator for bpeEF and oprC</fullName>
    </submittedName>
</protein>
<sequence>MDRIQAMQVFTRIVDFSSFARAATSLGMNRPTVTTMIQSLEDHLGTRLLNRTTRSLSLTTDGAAYYEHCLRILAEVEDTEAAFQKVEKRPRGKLRIGMQGAVARQIILPRLRDFHGQFPEIDLQLGLTDRHTDVLEKEADCAVHVGDLNHSALVSRRIGVFDCMTVASPSYLEKQGVPRTLDDLKTHRGINYFSTRSGRILNWTFMVGGREMQVAVKGTISVNEAESYVMCGLKGLGLMQAPRFMILPQLKAGQLIEVLPEWKPLPLPISIVYPQSRHLSPKVRAFVDWVVTTFADCPLMCGVTSLNRTCPDRTFEKIEHWQAPNMNLVDDSLVEAIRAPGLLLD</sequence>
<keyword evidence="7" id="KW-1185">Reference proteome</keyword>
<dbReference type="FunFam" id="3.40.190.290:FF:000001">
    <property type="entry name" value="Transcriptional regulator, LysR family"/>
    <property type="match status" value="1"/>
</dbReference>
<keyword evidence="4" id="KW-0804">Transcription</keyword>
<dbReference type="FunFam" id="1.10.10.10:FF:000001">
    <property type="entry name" value="LysR family transcriptional regulator"/>
    <property type="match status" value="1"/>
</dbReference>
<evidence type="ECO:0000256" key="3">
    <source>
        <dbReference type="ARBA" id="ARBA00023125"/>
    </source>
</evidence>
<organism evidence="6 7">
    <name type="scientific">Paraburkholderia bannensis</name>
    <dbReference type="NCBI Taxonomy" id="765414"/>
    <lineage>
        <taxon>Bacteria</taxon>
        <taxon>Pseudomonadati</taxon>
        <taxon>Pseudomonadota</taxon>
        <taxon>Betaproteobacteria</taxon>
        <taxon>Burkholderiales</taxon>
        <taxon>Burkholderiaceae</taxon>
        <taxon>Paraburkholderia</taxon>
    </lineage>
</organism>
<gene>
    <name evidence="6" type="ORF">F4827_003957</name>
</gene>
<dbReference type="PANTHER" id="PTHR30537">
    <property type="entry name" value="HTH-TYPE TRANSCRIPTIONAL REGULATOR"/>
    <property type="match status" value="1"/>
</dbReference>
<evidence type="ECO:0000256" key="2">
    <source>
        <dbReference type="ARBA" id="ARBA00023015"/>
    </source>
</evidence>
<dbReference type="Pfam" id="PF03466">
    <property type="entry name" value="LysR_substrate"/>
    <property type="match status" value="1"/>
</dbReference>
<dbReference type="CDD" id="cd08472">
    <property type="entry name" value="PBP2_CrgA_like_3"/>
    <property type="match status" value="1"/>
</dbReference>
<comment type="caution">
    <text evidence="6">The sequence shown here is derived from an EMBL/GenBank/DDBJ whole genome shotgun (WGS) entry which is preliminary data.</text>
</comment>
<keyword evidence="2" id="KW-0805">Transcription regulation</keyword>
<dbReference type="InterPro" id="IPR000847">
    <property type="entry name" value="LysR_HTH_N"/>
</dbReference>
<dbReference type="InterPro" id="IPR036388">
    <property type="entry name" value="WH-like_DNA-bd_sf"/>
</dbReference>
<evidence type="ECO:0000256" key="1">
    <source>
        <dbReference type="ARBA" id="ARBA00009437"/>
    </source>
</evidence>
<reference evidence="6 7" key="1">
    <citation type="submission" date="2020-08" db="EMBL/GenBank/DDBJ databases">
        <title>Above-ground endophytic microbial communities from plants in different locations in the United States.</title>
        <authorList>
            <person name="Frank C."/>
        </authorList>
    </citation>
    <scope>NUCLEOTIDE SEQUENCE [LARGE SCALE GENOMIC DNA]</scope>
    <source>
        <strain evidence="6 7">WP4_2_2</strain>
    </source>
</reference>
<evidence type="ECO:0000313" key="7">
    <source>
        <dbReference type="Proteomes" id="UP000571554"/>
    </source>
</evidence>
<dbReference type="GO" id="GO:0043565">
    <property type="term" value="F:sequence-specific DNA binding"/>
    <property type="evidence" value="ECO:0007669"/>
    <property type="project" value="TreeGrafter"/>
</dbReference>
<evidence type="ECO:0000313" key="6">
    <source>
        <dbReference type="EMBL" id="MBB6104098.1"/>
    </source>
</evidence>
<dbReference type="GO" id="GO:0006351">
    <property type="term" value="P:DNA-templated transcription"/>
    <property type="evidence" value="ECO:0007669"/>
    <property type="project" value="TreeGrafter"/>
</dbReference>
<dbReference type="EMBL" id="JACHBW010000011">
    <property type="protein sequence ID" value="MBB6104098.1"/>
    <property type="molecule type" value="Genomic_DNA"/>
</dbReference>
<evidence type="ECO:0000256" key="4">
    <source>
        <dbReference type="ARBA" id="ARBA00023163"/>
    </source>
</evidence>
<dbReference type="SUPFAM" id="SSF46785">
    <property type="entry name" value="Winged helix' DNA-binding domain"/>
    <property type="match status" value="1"/>
</dbReference>
<dbReference type="GO" id="GO:0003700">
    <property type="term" value="F:DNA-binding transcription factor activity"/>
    <property type="evidence" value="ECO:0007669"/>
    <property type="project" value="InterPro"/>
</dbReference>
<accession>A0A7W9WUS3</accession>
<dbReference type="AlphaFoldDB" id="A0A7W9WUS3"/>
<dbReference type="InterPro" id="IPR058163">
    <property type="entry name" value="LysR-type_TF_proteobact-type"/>
</dbReference>
<dbReference type="Gene3D" id="1.10.10.10">
    <property type="entry name" value="Winged helix-like DNA-binding domain superfamily/Winged helix DNA-binding domain"/>
    <property type="match status" value="1"/>
</dbReference>
<dbReference type="PROSITE" id="PS50931">
    <property type="entry name" value="HTH_LYSR"/>
    <property type="match status" value="1"/>
</dbReference>
<comment type="similarity">
    <text evidence="1">Belongs to the LysR transcriptional regulatory family.</text>
</comment>